<reference evidence="1" key="1">
    <citation type="submission" date="2021-06" db="EMBL/GenBank/DDBJ databases">
        <title>A collection of bacterial strains from the Burkholderia cepacia Research Laboratory and Repository.</title>
        <authorList>
            <person name="Lipuma J."/>
            <person name="Spilker T."/>
        </authorList>
    </citation>
    <scope>NUCLEOTIDE SEQUENCE</scope>
    <source>
        <strain evidence="1">AU37435</strain>
    </source>
</reference>
<accession>A0AAP2HJV4</accession>
<evidence type="ECO:0000313" key="2">
    <source>
        <dbReference type="Proteomes" id="UP001196915"/>
    </source>
</evidence>
<evidence type="ECO:0000313" key="1">
    <source>
        <dbReference type="EMBL" id="MBU9357508.1"/>
    </source>
</evidence>
<name>A0AAP2HJV4_9BURK</name>
<organism evidence="1 2">
    <name type="scientific">Burkholderia multivorans</name>
    <dbReference type="NCBI Taxonomy" id="87883"/>
    <lineage>
        <taxon>Bacteria</taxon>
        <taxon>Pseudomonadati</taxon>
        <taxon>Pseudomonadota</taxon>
        <taxon>Betaproteobacteria</taxon>
        <taxon>Burkholderiales</taxon>
        <taxon>Burkholderiaceae</taxon>
        <taxon>Burkholderia</taxon>
        <taxon>Burkholderia cepacia complex</taxon>
    </lineage>
</organism>
<dbReference type="RefSeq" id="WP_217078736.1">
    <property type="nucleotide sequence ID" value="NZ_JAHPMX010000006.1"/>
</dbReference>
<comment type="caution">
    <text evidence="1">The sequence shown here is derived from an EMBL/GenBank/DDBJ whole genome shotgun (WGS) entry which is preliminary data.</text>
</comment>
<dbReference type="AlphaFoldDB" id="A0AAP2HJV4"/>
<proteinExistence type="predicted"/>
<protein>
    <submittedName>
        <fullName evidence="1">Uncharacterized protein</fullName>
    </submittedName>
</protein>
<dbReference type="EMBL" id="JAHPMX010000006">
    <property type="protein sequence ID" value="MBU9357508.1"/>
    <property type="molecule type" value="Genomic_DNA"/>
</dbReference>
<dbReference type="Proteomes" id="UP001196915">
    <property type="component" value="Unassembled WGS sequence"/>
</dbReference>
<sequence>MVQFDPMKVAAFDGIFNKGTEGVTQGEIQSMGGYDRFHIEGGYSIDSKSLYGGLPVNVGIAAKGAQTMGSAVRRATTAEEVSGFVISTQMFNAIQVPGGAGVVSKGMGVQFGRFGSGVRVAVQIDPALAETLYGGGAQPANGFGWDYTNNKLIAAATAADKLPITVTALYPDSFILVEDAVTGFVSQAMGAAAVIQL</sequence>
<gene>
    <name evidence="1" type="ORF">KTE52_14335</name>
</gene>